<proteinExistence type="predicted"/>
<accession>A0AA38TI63</accession>
<dbReference type="Proteomes" id="UP001172457">
    <property type="component" value="Chromosome 2"/>
</dbReference>
<reference evidence="5" key="1">
    <citation type="submission" date="2023-03" db="EMBL/GenBank/DDBJ databases">
        <title>Chromosome-scale reference genome and RAD-based genetic map of yellow starthistle (Centaurea solstitialis) reveal putative structural variation and QTLs associated with invader traits.</title>
        <authorList>
            <person name="Reatini B."/>
            <person name="Cang F.A."/>
            <person name="Jiang Q."/>
            <person name="Mckibben M.T.W."/>
            <person name="Barker M.S."/>
            <person name="Rieseberg L.H."/>
            <person name="Dlugosch K.M."/>
        </authorList>
    </citation>
    <scope>NUCLEOTIDE SEQUENCE</scope>
    <source>
        <strain evidence="5">CAN-66</strain>
        <tissue evidence="5">Leaf</tissue>
    </source>
</reference>
<dbReference type="InterPro" id="IPR011009">
    <property type="entry name" value="Kinase-like_dom_sf"/>
</dbReference>
<evidence type="ECO:0000256" key="4">
    <source>
        <dbReference type="SAM" id="MobiDB-lite"/>
    </source>
</evidence>
<keyword evidence="2" id="KW-0723">Serine/threonine-protein kinase</keyword>
<keyword evidence="6" id="KW-1185">Reference proteome</keyword>
<comment type="subcellular location">
    <subcellularLocation>
        <location evidence="1">Membrane</location>
    </subcellularLocation>
</comment>
<dbReference type="EMBL" id="JARYMX010000002">
    <property type="protein sequence ID" value="KAJ9561404.1"/>
    <property type="molecule type" value="Genomic_DNA"/>
</dbReference>
<dbReference type="PANTHER" id="PTHR47985">
    <property type="entry name" value="OS07G0668900 PROTEIN"/>
    <property type="match status" value="1"/>
</dbReference>
<gene>
    <name evidence="5" type="ORF">OSB04_006564</name>
</gene>
<dbReference type="GO" id="GO:0016020">
    <property type="term" value="C:membrane"/>
    <property type="evidence" value="ECO:0007669"/>
    <property type="project" value="UniProtKB-SubCell"/>
</dbReference>
<protein>
    <submittedName>
        <fullName evidence="5">Uncharacterized protein</fullName>
    </submittedName>
</protein>
<keyword evidence="3" id="KW-0472">Membrane</keyword>
<feature type="compositionally biased region" description="Basic and acidic residues" evidence="4">
    <location>
        <begin position="20"/>
        <end position="32"/>
    </location>
</feature>
<feature type="region of interest" description="Disordered" evidence="4">
    <location>
        <begin position="13"/>
        <end position="32"/>
    </location>
</feature>
<comment type="caution">
    <text evidence="5">The sequence shown here is derived from an EMBL/GenBank/DDBJ whole genome shotgun (WGS) entry which is preliminary data.</text>
</comment>
<evidence type="ECO:0000313" key="5">
    <source>
        <dbReference type="EMBL" id="KAJ9561404.1"/>
    </source>
</evidence>
<dbReference type="GO" id="GO:0004674">
    <property type="term" value="F:protein serine/threonine kinase activity"/>
    <property type="evidence" value="ECO:0007669"/>
    <property type="project" value="UniProtKB-KW"/>
</dbReference>
<evidence type="ECO:0000256" key="3">
    <source>
        <dbReference type="ARBA" id="ARBA00023136"/>
    </source>
</evidence>
<feature type="non-terminal residue" evidence="5">
    <location>
        <position position="1"/>
    </location>
</feature>
<dbReference type="AlphaFoldDB" id="A0AA38TI63"/>
<evidence type="ECO:0000256" key="1">
    <source>
        <dbReference type="ARBA" id="ARBA00004370"/>
    </source>
</evidence>
<sequence length="161" mass="17856">MGSCIPCFGSSNKQGNGVKEASKKDIGKEDSDITHQSHHVTWVSSKIWRFSYECTVNNASVLVLWVLLLFSLLQKMDTTNIIAQTFTFHELAAATKIFHAESLLGEGGFGCVHRGRLESTGQVIVYENLCIITYLLVVKQLDQVPDDPGNFNLDFIGFDAQ</sequence>
<keyword evidence="2" id="KW-0418">Kinase</keyword>
<organism evidence="5 6">
    <name type="scientific">Centaurea solstitialis</name>
    <name type="common">yellow star-thistle</name>
    <dbReference type="NCBI Taxonomy" id="347529"/>
    <lineage>
        <taxon>Eukaryota</taxon>
        <taxon>Viridiplantae</taxon>
        <taxon>Streptophyta</taxon>
        <taxon>Embryophyta</taxon>
        <taxon>Tracheophyta</taxon>
        <taxon>Spermatophyta</taxon>
        <taxon>Magnoliopsida</taxon>
        <taxon>eudicotyledons</taxon>
        <taxon>Gunneridae</taxon>
        <taxon>Pentapetalae</taxon>
        <taxon>asterids</taxon>
        <taxon>campanulids</taxon>
        <taxon>Asterales</taxon>
        <taxon>Asteraceae</taxon>
        <taxon>Carduoideae</taxon>
        <taxon>Cardueae</taxon>
        <taxon>Centaureinae</taxon>
        <taxon>Centaurea</taxon>
    </lineage>
</organism>
<dbReference type="PANTHER" id="PTHR47985:SF4">
    <property type="entry name" value="SERINE_THREONINE-PROTEIN KINASE PBL27"/>
    <property type="match status" value="1"/>
</dbReference>
<keyword evidence="2" id="KW-0808">Transferase</keyword>
<evidence type="ECO:0000256" key="2">
    <source>
        <dbReference type="ARBA" id="ARBA00022527"/>
    </source>
</evidence>
<dbReference type="Gene3D" id="3.30.200.20">
    <property type="entry name" value="Phosphorylase Kinase, domain 1"/>
    <property type="match status" value="1"/>
</dbReference>
<evidence type="ECO:0000313" key="6">
    <source>
        <dbReference type="Proteomes" id="UP001172457"/>
    </source>
</evidence>
<name>A0AA38TI63_9ASTR</name>
<dbReference type="SUPFAM" id="SSF56112">
    <property type="entry name" value="Protein kinase-like (PK-like)"/>
    <property type="match status" value="1"/>
</dbReference>